<keyword evidence="3" id="KW-1185">Reference proteome</keyword>
<dbReference type="Proteomes" id="UP000348942">
    <property type="component" value="Chromosome 1"/>
</dbReference>
<dbReference type="RefSeq" id="WP_153447429.1">
    <property type="nucleotide sequence ID" value="NZ_CP045699.1"/>
</dbReference>
<keyword evidence="1" id="KW-0472">Membrane</keyword>
<dbReference type="AlphaFoldDB" id="A0A5Q0TEJ4"/>
<keyword evidence="1" id="KW-0812">Transmembrane</keyword>
<evidence type="ECO:0000313" key="2">
    <source>
        <dbReference type="EMBL" id="QGA65280.1"/>
    </source>
</evidence>
<gene>
    <name evidence="2" type="ORF">GFB47_07545</name>
</gene>
<dbReference type="InterPro" id="IPR012902">
    <property type="entry name" value="N_methyl_site"/>
</dbReference>
<accession>A0A5Q0TEJ4</accession>
<dbReference type="PROSITE" id="PS00409">
    <property type="entry name" value="PROKAR_NTER_METHYL"/>
    <property type="match status" value="1"/>
</dbReference>
<organism evidence="2 3">
    <name type="scientific">Vibrio algicola</name>
    <dbReference type="NCBI Taxonomy" id="2662262"/>
    <lineage>
        <taxon>Bacteria</taxon>
        <taxon>Pseudomonadati</taxon>
        <taxon>Pseudomonadota</taxon>
        <taxon>Gammaproteobacteria</taxon>
        <taxon>Vibrionales</taxon>
        <taxon>Vibrionaceae</taxon>
        <taxon>Vibrio</taxon>
    </lineage>
</organism>
<reference evidence="2 3" key="1">
    <citation type="submission" date="2019-10" db="EMBL/GenBank/DDBJ databases">
        <title>Vibrio sp. nov., isolated from Coralline algae surface.</title>
        <authorList>
            <person name="Geng Y."/>
            <person name="Zhang X."/>
        </authorList>
    </citation>
    <scope>NUCLEOTIDE SEQUENCE [LARGE SCALE GENOMIC DNA]</scope>
    <source>
        <strain evidence="2 3">SM1977</strain>
    </source>
</reference>
<feature type="transmembrane region" description="Helical" evidence="1">
    <location>
        <begin position="21"/>
        <end position="44"/>
    </location>
</feature>
<evidence type="ECO:0008006" key="4">
    <source>
        <dbReference type="Google" id="ProtNLM"/>
    </source>
</evidence>
<dbReference type="EMBL" id="CP045699">
    <property type="protein sequence ID" value="QGA65280.1"/>
    <property type="molecule type" value="Genomic_DNA"/>
</dbReference>
<evidence type="ECO:0000256" key="1">
    <source>
        <dbReference type="SAM" id="Phobius"/>
    </source>
</evidence>
<proteinExistence type="predicted"/>
<keyword evidence="1" id="KW-1133">Transmembrane helix</keyword>
<sequence>MAIRDVKSQCNRSLKQQAGMSLIELLVASTIGILAIMAVGSMFISGQKLATERSLKLLVLQNMNDAMRYIKEDAQRAGFNGNNGSSLILSGASEVITVTSSAVGATLAYIYENNNGDITYTKFTGDTGTKKLGICTKTNISRVSPVMPTCSAIGEPGLSLMDDSRVILSQFVIDETPLGNSVSSAYFTITMKAKLASPPTSGQDYEQTMVTKIKQRNWQ</sequence>
<evidence type="ECO:0000313" key="3">
    <source>
        <dbReference type="Proteomes" id="UP000348942"/>
    </source>
</evidence>
<protein>
    <recommendedName>
        <fullName evidence="4">Pilus assembly protein PilW</fullName>
    </recommendedName>
</protein>
<name>A0A5Q0TEJ4_9VIBR</name>